<sequence>MQYSTMLLSAFAATACLAAPARRQDDGASIDVRLSNQAIELGSGTSFEEDQLPQTKPPTGSSGPFDTVVLALGPDVENADLRCQLLDANHDAIAIVRNGVTQITFADGGNQAPWTFLDGATEVSSIVCDPDFSIEDVAAAVLDLDVRVQLSDGNLARQQAFEEAGLVREEQDSPDDESLFNTVSLILGVDVVNQDLRCQILDVERNPIEVLRAGNLDTTFANGDPWTFDDVAVSTIICDPEFEKAA</sequence>
<dbReference type="AlphaFoldDB" id="M3D4C4"/>
<feature type="chain" id="PRO_5004032811" evidence="2">
    <location>
        <begin position="19"/>
        <end position="246"/>
    </location>
</feature>
<feature type="signal peptide" evidence="2">
    <location>
        <begin position="1"/>
        <end position="18"/>
    </location>
</feature>
<keyword evidence="4" id="KW-1185">Reference proteome</keyword>
<keyword evidence="2" id="KW-0732">Signal</keyword>
<dbReference type="eggNOG" id="ENOG502T3FZ">
    <property type="taxonomic scope" value="Eukaryota"/>
</dbReference>
<evidence type="ECO:0000256" key="1">
    <source>
        <dbReference type="SAM" id="MobiDB-lite"/>
    </source>
</evidence>
<reference evidence="3 4" key="1">
    <citation type="journal article" date="2012" name="PLoS Pathog.">
        <title>Diverse lifestyles and strategies of plant pathogenesis encoded in the genomes of eighteen Dothideomycetes fungi.</title>
        <authorList>
            <person name="Ohm R.A."/>
            <person name="Feau N."/>
            <person name="Henrissat B."/>
            <person name="Schoch C.L."/>
            <person name="Horwitz B.A."/>
            <person name="Barry K.W."/>
            <person name="Condon B.J."/>
            <person name="Copeland A.C."/>
            <person name="Dhillon B."/>
            <person name="Glaser F."/>
            <person name="Hesse C.N."/>
            <person name="Kosti I."/>
            <person name="LaButti K."/>
            <person name="Lindquist E.A."/>
            <person name="Lucas S."/>
            <person name="Salamov A.A."/>
            <person name="Bradshaw R.E."/>
            <person name="Ciuffetti L."/>
            <person name="Hamelin R.C."/>
            <person name="Kema G.H.J."/>
            <person name="Lawrence C."/>
            <person name="Scott J.A."/>
            <person name="Spatafora J.W."/>
            <person name="Turgeon B.G."/>
            <person name="de Wit P.J.G.M."/>
            <person name="Zhong S."/>
            <person name="Goodwin S.B."/>
            <person name="Grigoriev I.V."/>
        </authorList>
    </citation>
    <scope>NUCLEOTIDE SEQUENCE [LARGE SCALE GENOMIC DNA]</scope>
    <source>
        <strain evidence="3 4">SO2202</strain>
    </source>
</reference>
<dbReference type="HOGENOM" id="CLU_1151668_0_0_1"/>
<evidence type="ECO:0000256" key="2">
    <source>
        <dbReference type="SAM" id="SignalP"/>
    </source>
</evidence>
<name>M3D4C4_SPHMS</name>
<feature type="region of interest" description="Disordered" evidence="1">
    <location>
        <begin position="43"/>
        <end position="63"/>
    </location>
</feature>
<dbReference type="RefSeq" id="XP_016760860.1">
    <property type="nucleotide sequence ID" value="XM_016909740.1"/>
</dbReference>
<organism evidence="3 4">
    <name type="scientific">Sphaerulina musiva (strain SO2202)</name>
    <name type="common">Poplar stem canker fungus</name>
    <name type="synonym">Septoria musiva</name>
    <dbReference type="NCBI Taxonomy" id="692275"/>
    <lineage>
        <taxon>Eukaryota</taxon>
        <taxon>Fungi</taxon>
        <taxon>Dikarya</taxon>
        <taxon>Ascomycota</taxon>
        <taxon>Pezizomycotina</taxon>
        <taxon>Dothideomycetes</taxon>
        <taxon>Dothideomycetidae</taxon>
        <taxon>Mycosphaerellales</taxon>
        <taxon>Mycosphaerellaceae</taxon>
        <taxon>Sphaerulina</taxon>
    </lineage>
</organism>
<dbReference type="GeneID" id="27906877"/>
<evidence type="ECO:0000313" key="4">
    <source>
        <dbReference type="Proteomes" id="UP000016931"/>
    </source>
</evidence>
<dbReference type="OMA" id="FANGDPW"/>
<proteinExistence type="predicted"/>
<dbReference type="Proteomes" id="UP000016931">
    <property type="component" value="Unassembled WGS sequence"/>
</dbReference>
<dbReference type="EMBL" id="KB456264">
    <property type="protein sequence ID" value="EMF12739.1"/>
    <property type="molecule type" value="Genomic_DNA"/>
</dbReference>
<evidence type="ECO:0000313" key="3">
    <source>
        <dbReference type="EMBL" id="EMF12739.1"/>
    </source>
</evidence>
<accession>M3D4C4</accession>
<gene>
    <name evidence="3" type="ORF">SEPMUDRAFT_66074</name>
</gene>
<dbReference type="OrthoDB" id="4132046at2759"/>
<protein>
    <submittedName>
        <fullName evidence="3">Uncharacterized protein</fullName>
    </submittedName>
</protein>